<evidence type="ECO:0000313" key="2">
    <source>
        <dbReference type="EMBL" id="ALR22800.1"/>
    </source>
</evidence>
<dbReference type="RefSeq" id="WP_062068178.1">
    <property type="nucleotide sequence ID" value="NZ_CP013264.1"/>
</dbReference>
<dbReference type="PANTHER" id="PTHR10443:SF12">
    <property type="entry name" value="DIPEPTIDASE"/>
    <property type="match status" value="1"/>
</dbReference>
<dbReference type="InterPro" id="IPR008257">
    <property type="entry name" value="Pept_M19"/>
</dbReference>
<dbReference type="PANTHER" id="PTHR10443">
    <property type="entry name" value="MICROSOMAL DIPEPTIDASE"/>
    <property type="match status" value="1"/>
</dbReference>
<proteinExistence type="predicted"/>
<dbReference type="CDD" id="cd01301">
    <property type="entry name" value="rDP_like"/>
    <property type="match status" value="1"/>
</dbReference>
<evidence type="ECO:0000313" key="3">
    <source>
        <dbReference type="Proteomes" id="UP000056968"/>
    </source>
</evidence>
<keyword evidence="3" id="KW-1185">Reference proteome</keyword>
<dbReference type="GO" id="GO:0006508">
    <property type="term" value="P:proteolysis"/>
    <property type="evidence" value="ECO:0007669"/>
    <property type="project" value="InterPro"/>
</dbReference>
<dbReference type="STRING" id="1332080.ATN00_19960"/>
<dbReference type="InterPro" id="IPR032466">
    <property type="entry name" value="Metal_Hydrolase"/>
</dbReference>
<dbReference type="AlphaFoldDB" id="A0A0S3F599"/>
<dbReference type="GO" id="GO:0070573">
    <property type="term" value="F:metallodipeptidase activity"/>
    <property type="evidence" value="ECO:0007669"/>
    <property type="project" value="InterPro"/>
</dbReference>
<organism evidence="2 3">
    <name type="scientific">Sphingobium baderi</name>
    <dbReference type="NCBI Taxonomy" id="1332080"/>
    <lineage>
        <taxon>Bacteria</taxon>
        <taxon>Pseudomonadati</taxon>
        <taxon>Pseudomonadota</taxon>
        <taxon>Alphaproteobacteria</taxon>
        <taxon>Sphingomonadales</taxon>
        <taxon>Sphingomonadaceae</taxon>
        <taxon>Sphingobium</taxon>
    </lineage>
</organism>
<sequence>MKHLRLAALPLLFAALLPSARAAPDPYAARIAKVLKATPLIDGHNDWPEALADKAGDARWSMDLRHLDPKIYHTDIERLRAGGIGGQFWSVWVSAEKPELQQVKDTLEQIEFVHSLARRYPSQFQLVTTAAAVRAAHKAGRIASLIGVEGGGQIDGSMAVLRAYRDLGAAYLTLTHSRTIAWADSATDNPQHEGLTAFGEAVVREINRLGMLVDLSHVSEGTMLDALRVSRAPVIFSHSNARALCNTSRNVSDAVLREVAKNGGVVMVNFAAQYVSEARRVWNADRSAEIARNNAPPFGGLYIGDPEAAKQALAAWEKTHPEPVTTIGEVADHVAHIARVAGIDHVGIGSDFDGVSALPQGLGGVDRYPALLAELMRRGWSDADIAKLAGGNVLRVMAAAEQVAAGMKDEPEGNASVEGLDKPKM</sequence>
<dbReference type="OrthoDB" id="9804920at2"/>
<dbReference type="Proteomes" id="UP000056968">
    <property type="component" value="Chromosome"/>
</dbReference>
<dbReference type="PROSITE" id="PS51365">
    <property type="entry name" value="RENAL_DIPEPTIDASE_2"/>
    <property type="match status" value="1"/>
</dbReference>
<evidence type="ECO:0000256" key="1">
    <source>
        <dbReference type="SAM" id="SignalP"/>
    </source>
</evidence>
<feature type="chain" id="PRO_5006612013" evidence="1">
    <location>
        <begin position="23"/>
        <end position="425"/>
    </location>
</feature>
<dbReference type="EMBL" id="CP013264">
    <property type="protein sequence ID" value="ALR22800.1"/>
    <property type="molecule type" value="Genomic_DNA"/>
</dbReference>
<gene>
    <name evidence="2" type="ORF">ATN00_19960</name>
</gene>
<dbReference type="SUPFAM" id="SSF51556">
    <property type="entry name" value="Metallo-dependent hydrolases"/>
    <property type="match status" value="1"/>
</dbReference>
<keyword evidence="1" id="KW-0732">Signal</keyword>
<dbReference type="KEGG" id="sbd:ATN00_19960"/>
<reference evidence="2 3" key="1">
    <citation type="submission" date="2015-11" db="EMBL/GenBank/DDBJ databases">
        <title>A Two-component Flavoprotein Monooxygenase System MeaXY Responsible for para-Hydroxylation of 2-Methyl-6-ethylaniline and 2,6-Diethylaniline in Sphingobium baderi DE-13.</title>
        <authorList>
            <person name="Cheng M."/>
            <person name="Meng Q."/>
            <person name="Yang Y."/>
            <person name="Chu C."/>
            <person name="Yan X."/>
            <person name="He J."/>
            <person name="Li S."/>
        </authorList>
    </citation>
    <scope>NUCLEOTIDE SEQUENCE [LARGE SCALE GENOMIC DNA]</scope>
    <source>
        <strain evidence="2 3">DE-13</strain>
    </source>
</reference>
<name>A0A0S3F599_9SPHN</name>
<feature type="signal peptide" evidence="1">
    <location>
        <begin position="1"/>
        <end position="22"/>
    </location>
</feature>
<dbReference type="Pfam" id="PF01244">
    <property type="entry name" value="Peptidase_M19"/>
    <property type="match status" value="1"/>
</dbReference>
<accession>A0A0S3F599</accession>
<dbReference type="Gene3D" id="3.20.20.140">
    <property type="entry name" value="Metal-dependent hydrolases"/>
    <property type="match status" value="1"/>
</dbReference>
<protein>
    <submittedName>
        <fullName evidence="2">Membrane dipeptidase</fullName>
    </submittedName>
</protein>